<keyword evidence="4" id="KW-0804">Transcription</keyword>
<comment type="caution">
    <text evidence="8">The sequence shown here is derived from an EMBL/GenBank/DDBJ whole genome shotgun (WGS) entry which is preliminary data.</text>
</comment>
<dbReference type="Gene3D" id="4.10.280.10">
    <property type="entry name" value="Helix-loop-helix DNA-binding domain"/>
    <property type="match status" value="1"/>
</dbReference>
<keyword evidence="2" id="KW-0805">Transcription regulation</keyword>
<proteinExistence type="predicted"/>
<evidence type="ECO:0000256" key="3">
    <source>
        <dbReference type="ARBA" id="ARBA00023125"/>
    </source>
</evidence>
<feature type="region of interest" description="Disordered" evidence="6">
    <location>
        <begin position="342"/>
        <end position="368"/>
    </location>
</feature>
<evidence type="ECO:0000256" key="2">
    <source>
        <dbReference type="ARBA" id="ARBA00023015"/>
    </source>
</evidence>
<feature type="domain" description="BHLH" evidence="7">
    <location>
        <begin position="81"/>
        <end position="134"/>
    </location>
</feature>
<evidence type="ECO:0000256" key="4">
    <source>
        <dbReference type="ARBA" id="ARBA00023163"/>
    </source>
</evidence>
<keyword evidence="5" id="KW-0539">Nucleus</keyword>
<dbReference type="SMART" id="SM00353">
    <property type="entry name" value="HLH"/>
    <property type="match status" value="1"/>
</dbReference>
<evidence type="ECO:0000313" key="9">
    <source>
        <dbReference type="Proteomes" id="UP001140217"/>
    </source>
</evidence>
<evidence type="ECO:0000256" key="5">
    <source>
        <dbReference type="ARBA" id="ARBA00023242"/>
    </source>
</evidence>
<dbReference type="OrthoDB" id="690068at2759"/>
<dbReference type="PANTHER" id="PTHR45776:SF2">
    <property type="entry name" value="MIP04163P"/>
    <property type="match status" value="1"/>
</dbReference>
<evidence type="ECO:0000259" key="7">
    <source>
        <dbReference type="PROSITE" id="PS50888"/>
    </source>
</evidence>
<gene>
    <name evidence="8" type="ORF">H4R18_003109</name>
</gene>
<feature type="region of interest" description="Disordered" evidence="6">
    <location>
        <begin position="151"/>
        <end position="241"/>
    </location>
</feature>
<feature type="compositionally biased region" description="Low complexity" evidence="6">
    <location>
        <begin position="1"/>
        <end position="25"/>
    </location>
</feature>
<accession>A0A9W8H8Z4</accession>
<comment type="subcellular location">
    <subcellularLocation>
        <location evidence="1">Nucleus</location>
    </subcellularLocation>
</comment>
<dbReference type="CDD" id="cd11387">
    <property type="entry name" value="bHLHzip_USF_MITF"/>
    <property type="match status" value="1"/>
</dbReference>
<sequence length="394" mass="41156">MTGSAAAAAAAAAAHSTSGGADADAQPPGQQPLFLTFTPALGPLSEGRRQKRKSHVYKVSGVNILNRNSVDSKTALERLQRRRENHNFVERRRRDNINHTIATLATLMPPCGDDSAKLNKGRILQMAVEHIRSLQEINRVLAAENRRLGGTGHVDLPARHPGDSQPGTAYHSHDDNDDDDDDDGTGGDDDDDMPLSSTAASSPGAALAGAKRASRRSSRCTPPREKRQAVAAPATAAASPVALPPTSALLAPPPALGGLGPAAAGHAPLPPLGAIAAPHSARAPAQSMPSSPSFRPYSAGVAGRPSDPALAQHRGAPQLQPLPHLAALGVHPFFASDVSSIRHHLSPHQPHPPQAAPMHPRQYSTQSLQSTPLIRPARGAAHADHMHALPDLGR</sequence>
<dbReference type="PROSITE" id="PS50888">
    <property type="entry name" value="BHLH"/>
    <property type="match status" value="1"/>
</dbReference>
<evidence type="ECO:0000313" key="8">
    <source>
        <dbReference type="EMBL" id="KAJ2781062.1"/>
    </source>
</evidence>
<evidence type="ECO:0000256" key="6">
    <source>
        <dbReference type="SAM" id="MobiDB-lite"/>
    </source>
</evidence>
<dbReference type="SUPFAM" id="SSF47459">
    <property type="entry name" value="HLH, helix-loop-helix DNA-binding domain"/>
    <property type="match status" value="1"/>
</dbReference>
<protein>
    <recommendedName>
        <fullName evidence="7">BHLH domain-containing protein</fullName>
    </recommendedName>
</protein>
<dbReference type="GO" id="GO:0005634">
    <property type="term" value="C:nucleus"/>
    <property type="evidence" value="ECO:0007669"/>
    <property type="project" value="UniProtKB-SubCell"/>
</dbReference>
<dbReference type="EMBL" id="JANBUL010000116">
    <property type="protein sequence ID" value="KAJ2781062.1"/>
    <property type="molecule type" value="Genomic_DNA"/>
</dbReference>
<organism evidence="8 9">
    <name type="scientific">Coemansia javaensis</name>
    <dbReference type="NCBI Taxonomy" id="2761396"/>
    <lineage>
        <taxon>Eukaryota</taxon>
        <taxon>Fungi</taxon>
        <taxon>Fungi incertae sedis</taxon>
        <taxon>Zoopagomycota</taxon>
        <taxon>Kickxellomycotina</taxon>
        <taxon>Kickxellomycetes</taxon>
        <taxon>Kickxellales</taxon>
        <taxon>Kickxellaceae</taxon>
        <taxon>Coemansia</taxon>
    </lineage>
</organism>
<feature type="compositionally biased region" description="Low complexity" evidence="6">
    <location>
        <begin position="229"/>
        <end position="241"/>
    </location>
</feature>
<dbReference type="Proteomes" id="UP001140217">
    <property type="component" value="Unassembled WGS sequence"/>
</dbReference>
<dbReference type="InterPro" id="IPR011598">
    <property type="entry name" value="bHLH_dom"/>
</dbReference>
<dbReference type="Pfam" id="PF00010">
    <property type="entry name" value="HLH"/>
    <property type="match status" value="1"/>
</dbReference>
<dbReference type="GO" id="GO:0000978">
    <property type="term" value="F:RNA polymerase II cis-regulatory region sequence-specific DNA binding"/>
    <property type="evidence" value="ECO:0007669"/>
    <property type="project" value="TreeGrafter"/>
</dbReference>
<name>A0A9W8H8Z4_9FUNG</name>
<keyword evidence="9" id="KW-1185">Reference proteome</keyword>
<feature type="compositionally biased region" description="Acidic residues" evidence="6">
    <location>
        <begin position="175"/>
        <end position="193"/>
    </location>
</feature>
<keyword evidence="3" id="KW-0238">DNA-binding</keyword>
<dbReference type="InterPro" id="IPR036638">
    <property type="entry name" value="HLH_DNA-bd_sf"/>
</dbReference>
<feature type="compositionally biased region" description="Low complexity" evidence="6">
    <location>
        <begin position="194"/>
        <end position="211"/>
    </location>
</feature>
<dbReference type="AlphaFoldDB" id="A0A9W8H8Z4"/>
<feature type="region of interest" description="Disordered" evidence="6">
    <location>
        <begin position="1"/>
        <end position="33"/>
    </location>
</feature>
<evidence type="ECO:0000256" key="1">
    <source>
        <dbReference type="ARBA" id="ARBA00004123"/>
    </source>
</evidence>
<dbReference type="GO" id="GO:0000981">
    <property type="term" value="F:DNA-binding transcription factor activity, RNA polymerase II-specific"/>
    <property type="evidence" value="ECO:0007669"/>
    <property type="project" value="TreeGrafter"/>
</dbReference>
<feature type="region of interest" description="Disordered" evidence="6">
    <location>
        <begin position="278"/>
        <end position="314"/>
    </location>
</feature>
<dbReference type="PANTHER" id="PTHR45776">
    <property type="entry name" value="MIP04163P"/>
    <property type="match status" value="1"/>
</dbReference>
<reference evidence="8" key="1">
    <citation type="submission" date="2022-07" db="EMBL/GenBank/DDBJ databases">
        <title>Phylogenomic reconstructions and comparative analyses of Kickxellomycotina fungi.</title>
        <authorList>
            <person name="Reynolds N.K."/>
            <person name="Stajich J.E."/>
            <person name="Barry K."/>
            <person name="Grigoriev I.V."/>
            <person name="Crous P."/>
            <person name="Smith M.E."/>
        </authorList>
    </citation>
    <scope>NUCLEOTIDE SEQUENCE</scope>
    <source>
        <strain evidence="8">NBRC 105414</strain>
    </source>
</reference>
<dbReference type="GO" id="GO:0046983">
    <property type="term" value="F:protein dimerization activity"/>
    <property type="evidence" value="ECO:0007669"/>
    <property type="project" value="InterPro"/>
</dbReference>